<feature type="domain" description="Solute-binding protein family 3/N-terminal" evidence="5">
    <location>
        <begin position="51"/>
        <end position="281"/>
    </location>
</feature>
<reference evidence="6 7" key="1">
    <citation type="submission" date="2016-12" db="EMBL/GenBank/DDBJ databases">
        <title>The draft genome sequence of Actinophytocola xinjiangensis.</title>
        <authorList>
            <person name="Wang W."/>
            <person name="Yuan L."/>
        </authorList>
    </citation>
    <scope>NUCLEOTIDE SEQUENCE [LARGE SCALE GENOMIC DNA]</scope>
    <source>
        <strain evidence="6 7">CGMCC 4.4663</strain>
    </source>
</reference>
<dbReference type="RefSeq" id="WP_075135336.1">
    <property type="nucleotide sequence ID" value="NZ_MSIF01000013.1"/>
</dbReference>
<dbReference type="EMBL" id="MSIF01000013">
    <property type="protein sequence ID" value="OLF08032.1"/>
    <property type="molecule type" value="Genomic_DNA"/>
</dbReference>
<evidence type="ECO:0000313" key="7">
    <source>
        <dbReference type="Proteomes" id="UP000185696"/>
    </source>
</evidence>
<keyword evidence="7" id="KW-1185">Reference proteome</keyword>
<accession>A0A7Z0WIE3</accession>
<name>A0A7Z0WIE3_9PSEU</name>
<gene>
    <name evidence="6" type="ORF">BLA60_24485</name>
</gene>
<comment type="caution">
    <text evidence="6">The sequence shown here is derived from an EMBL/GenBank/DDBJ whole genome shotgun (WGS) entry which is preliminary data.</text>
</comment>
<dbReference type="Gene3D" id="3.40.190.10">
    <property type="entry name" value="Periplasmic binding protein-like II"/>
    <property type="match status" value="2"/>
</dbReference>
<organism evidence="6 7">
    <name type="scientific">Actinophytocola xinjiangensis</name>
    <dbReference type="NCBI Taxonomy" id="485602"/>
    <lineage>
        <taxon>Bacteria</taxon>
        <taxon>Bacillati</taxon>
        <taxon>Actinomycetota</taxon>
        <taxon>Actinomycetes</taxon>
        <taxon>Pseudonocardiales</taxon>
        <taxon>Pseudonocardiaceae</taxon>
    </lineage>
</organism>
<evidence type="ECO:0000256" key="1">
    <source>
        <dbReference type="ARBA" id="ARBA00010333"/>
    </source>
</evidence>
<evidence type="ECO:0000259" key="5">
    <source>
        <dbReference type="SMART" id="SM00062"/>
    </source>
</evidence>
<proteinExistence type="inferred from homology"/>
<dbReference type="PANTHER" id="PTHR30085:SF6">
    <property type="entry name" value="ABC TRANSPORTER GLUTAMINE-BINDING PROTEIN GLNH"/>
    <property type="match status" value="1"/>
</dbReference>
<dbReference type="Proteomes" id="UP000185696">
    <property type="component" value="Unassembled WGS sequence"/>
</dbReference>
<dbReference type="GO" id="GO:0005576">
    <property type="term" value="C:extracellular region"/>
    <property type="evidence" value="ECO:0007669"/>
    <property type="project" value="TreeGrafter"/>
</dbReference>
<dbReference type="InterPro" id="IPR001638">
    <property type="entry name" value="Solute-binding_3/MltF_N"/>
</dbReference>
<dbReference type="SUPFAM" id="SSF53850">
    <property type="entry name" value="Periplasmic binding protein-like II"/>
    <property type="match status" value="1"/>
</dbReference>
<evidence type="ECO:0000256" key="3">
    <source>
        <dbReference type="ARBA" id="ARBA00022729"/>
    </source>
</evidence>
<feature type="chain" id="PRO_5030997711" description="Solute-binding protein family 3/N-terminal domain-containing protein" evidence="4">
    <location>
        <begin position="24"/>
        <end position="299"/>
    </location>
</feature>
<dbReference type="GO" id="GO:0006865">
    <property type="term" value="P:amino acid transport"/>
    <property type="evidence" value="ECO:0007669"/>
    <property type="project" value="TreeGrafter"/>
</dbReference>
<dbReference type="PROSITE" id="PS51257">
    <property type="entry name" value="PROKAR_LIPOPROTEIN"/>
    <property type="match status" value="1"/>
</dbReference>
<dbReference type="OrthoDB" id="4633994at2"/>
<evidence type="ECO:0000256" key="4">
    <source>
        <dbReference type="SAM" id="SignalP"/>
    </source>
</evidence>
<keyword evidence="3 4" id="KW-0732">Signal</keyword>
<dbReference type="GO" id="GO:0030288">
    <property type="term" value="C:outer membrane-bounded periplasmic space"/>
    <property type="evidence" value="ECO:0007669"/>
    <property type="project" value="TreeGrafter"/>
</dbReference>
<dbReference type="AlphaFoldDB" id="A0A7Z0WIE3"/>
<keyword evidence="2" id="KW-0813">Transport</keyword>
<protein>
    <recommendedName>
        <fullName evidence="5">Solute-binding protein family 3/N-terminal domain-containing protein</fullName>
    </recommendedName>
</protein>
<dbReference type="InterPro" id="IPR051455">
    <property type="entry name" value="Bact_solute-bind_prot3"/>
</dbReference>
<dbReference type="SMART" id="SM00062">
    <property type="entry name" value="PBPb"/>
    <property type="match status" value="1"/>
</dbReference>
<feature type="signal peptide" evidence="4">
    <location>
        <begin position="1"/>
        <end position="23"/>
    </location>
</feature>
<evidence type="ECO:0000256" key="2">
    <source>
        <dbReference type="ARBA" id="ARBA00022448"/>
    </source>
</evidence>
<sequence length="299" mass="32114">MRARLLLPLVVLALAAAACGGDADEPPAQPPVTEKADLGVALPEAVQSRGVLAVGVKCDYPPFGYIDEAGENAGFEIDIARRLAGYAFGDEGKVELTCVTGANRVPFLTTNRIDLIMATMNYTPERAQTIDFTSPYFAGGVKMLVPDNSPIGGWDDLDGRSVITIKGSTASLWLAECRPEVEQVPFEQTSEALTALRQERADAFAQDDTLLVDLAKKTSGTKVVGEVRADSPWGMGVRKGDAEMLAWVDAAVEKMREGDEFWAAFTGAVTDEAVQQEFAQVLPRPDNELSYPTGPIIEC</sequence>
<dbReference type="Pfam" id="PF00497">
    <property type="entry name" value="SBP_bac_3"/>
    <property type="match status" value="1"/>
</dbReference>
<comment type="similarity">
    <text evidence="1">Belongs to the bacterial solute-binding protein 3 family.</text>
</comment>
<dbReference type="PANTHER" id="PTHR30085">
    <property type="entry name" value="AMINO ACID ABC TRANSPORTER PERMEASE"/>
    <property type="match status" value="1"/>
</dbReference>
<evidence type="ECO:0000313" key="6">
    <source>
        <dbReference type="EMBL" id="OLF08032.1"/>
    </source>
</evidence>